<dbReference type="EMBL" id="JARK01001396">
    <property type="protein sequence ID" value="EYC09438.1"/>
    <property type="molecule type" value="Genomic_DNA"/>
</dbReference>
<evidence type="ECO:0000313" key="2">
    <source>
        <dbReference type="EMBL" id="EYC09438.1"/>
    </source>
</evidence>
<protein>
    <submittedName>
        <fullName evidence="2">Uncharacterized protein</fullName>
    </submittedName>
</protein>
<dbReference type="AlphaFoldDB" id="A0A016U493"/>
<feature type="compositionally biased region" description="Polar residues" evidence="1">
    <location>
        <begin position="1"/>
        <end position="13"/>
    </location>
</feature>
<sequence>MICDRSTTPSADDNGSHPQEEIDQWSVPPSPSRRNSSNGLAECVFMRKNSRVETCKKITSGLVNIAVSFRVCDGARFSAQAV</sequence>
<gene>
    <name evidence="2" type="primary">Acey_s0060.g3120</name>
    <name evidence="2" type="ORF">Y032_0060g3120</name>
</gene>
<evidence type="ECO:0000256" key="1">
    <source>
        <dbReference type="SAM" id="MobiDB-lite"/>
    </source>
</evidence>
<name>A0A016U493_9BILA</name>
<comment type="caution">
    <text evidence="2">The sequence shown here is derived from an EMBL/GenBank/DDBJ whole genome shotgun (WGS) entry which is preliminary data.</text>
</comment>
<proteinExistence type="predicted"/>
<keyword evidence="3" id="KW-1185">Reference proteome</keyword>
<feature type="region of interest" description="Disordered" evidence="1">
    <location>
        <begin position="1"/>
        <end position="39"/>
    </location>
</feature>
<evidence type="ECO:0000313" key="3">
    <source>
        <dbReference type="Proteomes" id="UP000024635"/>
    </source>
</evidence>
<dbReference type="Proteomes" id="UP000024635">
    <property type="component" value="Unassembled WGS sequence"/>
</dbReference>
<reference evidence="3" key="1">
    <citation type="journal article" date="2015" name="Nat. Genet.">
        <title>The genome and transcriptome of the zoonotic hookworm Ancylostoma ceylanicum identify infection-specific gene families.</title>
        <authorList>
            <person name="Schwarz E.M."/>
            <person name="Hu Y."/>
            <person name="Antoshechkin I."/>
            <person name="Miller M.M."/>
            <person name="Sternberg P.W."/>
            <person name="Aroian R.V."/>
        </authorList>
    </citation>
    <scope>NUCLEOTIDE SEQUENCE</scope>
    <source>
        <strain evidence="3">HY135</strain>
    </source>
</reference>
<organism evidence="2 3">
    <name type="scientific">Ancylostoma ceylanicum</name>
    <dbReference type="NCBI Taxonomy" id="53326"/>
    <lineage>
        <taxon>Eukaryota</taxon>
        <taxon>Metazoa</taxon>
        <taxon>Ecdysozoa</taxon>
        <taxon>Nematoda</taxon>
        <taxon>Chromadorea</taxon>
        <taxon>Rhabditida</taxon>
        <taxon>Rhabditina</taxon>
        <taxon>Rhabditomorpha</taxon>
        <taxon>Strongyloidea</taxon>
        <taxon>Ancylostomatidae</taxon>
        <taxon>Ancylostomatinae</taxon>
        <taxon>Ancylostoma</taxon>
    </lineage>
</organism>
<accession>A0A016U493</accession>